<reference evidence="2 3" key="1">
    <citation type="journal article" date="2021" name="ISME Commun">
        <title>Automated analysis of genomic sequences facilitates high-throughput and comprehensive description of bacteria.</title>
        <authorList>
            <person name="Hitch T.C.A."/>
        </authorList>
    </citation>
    <scope>NUCLEOTIDE SEQUENCE [LARGE SCALE GENOMIC DNA]</scope>
    <source>
        <strain evidence="3">f_CCE</strain>
    </source>
</reference>
<dbReference type="Proteomes" id="UP001652395">
    <property type="component" value="Unassembled WGS sequence"/>
</dbReference>
<evidence type="ECO:0000256" key="1">
    <source>
        <dbReference type="SAM" id="MobiDB-lite"/>
    </source>
</evidence>
<evidence type="ECO:0000313" key="3">
    <source>
        <dbReference type="Proteomes" id="UP001652395"/>
    </source>
</evidence>
<organism evidence="2 3">
    <name type="scientific">Alitiscatomonas aceti</name>
    <dbReference type="NCBI Taxonomy" id="2981724"/>
    <lineage>
        <taxon>Bacteria</taxon>
        <taxon>Bacillati</taxon>
        <taxon>Bacillota</taxon>
        <taxon>Clostridia</taxon>
        <taxon>Lachnospirales</taxon>
        <taxon>Lachnospiraceae</taxon>
        <taxon>Alitiscatomonas</taxon>
    </lineage>
</organism>
<dbReference type="RefSeq" id="WP_158358245.1">
    <property type="nucleotide sequence ID" value="NZ_JAOQJF010000008.1"/>
</dbReference>
<keyword evidence="2" id="KW-0808">Transferase</keyword>
<dbReference type="Pfam" id="PF08757">
    <property type="entry name" value="CotH"/>
    <property type="match status" value="1"/>
</dbReference>
<name>A0ABT2UXP5_9FIRM</name>
<comment type="caution">
    <text evidence="2">The sequence shown here is derived from an EMBL/GenBank/DDBJ whole genome shotgun (WGS) entry which is preliminary data.</text>
</comment>
<accession>A0ABT2UXP5</accession>
<dbReference type="InterPro" id="IPR014867">
    <property type="entry name" value="Spore_coat_CotH_CotH2/3/7"/>
</dbReference>
<keyword evidence="2" id="KW-0418">Kinase</keyword>
<protein>
    <submittedName>
        <fullName evidence="2">CotH kinase family protein</fullName>
    </submittedName>
</protein>
<feature type="region of interest" description="Disordered" evidence="1">
    <location>
        <begin position="446"/>
        <end position="469"/>
    </location>
</feature>
<keyword evidence="3" id="KW-1185">Reference proteome</keyword>
<sequence length="505" mass="58391">MRRGIAVMAGMAAGVLLLSVILQDLESQTGVLRYQQHREQHSEEELAPCIVCDGEGLCTHLPIIRIETGGQTIPGRPYADAKGDTVGFYTGDWGEEEILVQFSSVSGEGVWHHAWDEATDQGTALFRYRGNSSRWFTKGNFLLKTVEEDHPEVDRRMALLGMESGKEWALHGPFLDKTLLRNYMCMNLAAEVMGTWVPDTRFCELILDGDYQGVYLLMETIDVDEKRLALSSYTPGDPVFSYLIRIEQNTDPRKVLNSFSAYSYRMEPGRNLELLYPGTSYQTSQVKEYVQADYNEAERILYSSRMTEDPNAWKETFDADSLVNYYILMEFLSINDAFGASTYFYRDARGRLAIGPVWDFNNALDNFYRPLEENEFLLSQRSWYAMLMQDEEFVERVISRYRQLRQGILSEERLVAYEEEIVEWLGSAIDRNFEVWGYSFDPEKLDSRERRRPGKGSMETLRSVNPSSHEEAVEQMVNYMVNRGRWLDEHIDSLRQYCHPSRFAS</sequence>
<dbReference type="EMBL" id="JAOQJF010000008">
    <property type="protein sequence ID" value="MCU6799412.1"/>
    <property type="molecule type" value="Genomic_DNA"/>
</dbReference>
<gene>
    <name evidence="2" type="ORF">OCV69_05635</name>
</gene>
<dbReference type="GO" id="GO:0016301">
    <property type="term" value="F:kinase activity"/>
    <property type="evidence" value="ECO:0007669"/>
    <property type="project" value="UniProtKB-KW"/>
</dbReference>
<proteinExistence type="predicted"/>
<evidence type="ECO:0000313" key="2">
    <source>
        <dbReference type="EMBL" id="MCU6799412.1"/>
    </source>
</evidence>